<keyword evidence="2" id="KW-1185">Reference proteome</keyword>
<dbReference type="HOGENOM" id="CLU_1563376_0_0_1"/>
<dbReference type="Proteomes" id="UP000054538">
    <property type="component" value="Unassembled WGS sequence"/>
</dbReference>
<organism evidence="1 2">
    <name type="scientific">Paxillus rubicundulus Ve08.2h10</name>
    <dbReference type="NCBI Taxonomy" id="930991"/>
    <lineage>
        <taxon>Eukaryota</taxon>
        <taxon>Fungi</taxon>
        <taxon>Dikarya</taxon>
        <taxon>Basidiomycota</taxon>
        <taxon>Agaricomycotina</taxon>
        <taxon>Agaricomycetes</taxon>
        <taxon>Agaricomycetidae</taxon>
        <taxon>Boletales</taxon>
        <taxon>Paxilineae</taxon>
        <taxon>Paxillaceae</taxon>
        <taxon>Paxillus</taxon>
    </lineage>
</organism>
<sequence length="171" mass="19235">MFDVQWGPRKTPCALEECKHIFSAQHRLWLLNMIVVIHPWATIDQPASAPPAEVYTFQRDWQHPVSLDLDFGDEILSFVLWPPSSQPKILSFPLTAVENTVDGPVTQTTIGLRAYYSPVICNGTVSGGQPITFPIACRSASAGWRSVSSSRFRAFPIAMYRSRQTLWISQK</sequence>
<proteinExistence type="predicted"/>
<dbReference type="InParanoid" id="A0A0D0EC09"/>
<evidence type="ECO:0000313" key="2">
    <source>
        <dbReference type="Proteomes" id="UP000054538"/>
    </source>
</evidence>
<evidence type="ECO:0000313" key="1">
    <source>
        <dbReference type="EMBL" id="KIK98550.1"/>
    </source>
</evidence>
<reference evidence="1 2" key="1">
    <citation type="submission" date="2014-04" db="EMBL/GenBank/DDBJ databases">
        <authorList>
            <consortium name="DOE Joint Genome Institute"/>
            <person name="Kuo A."/>
            <person name="Kohler A."/>
            <person name="Jargeat P."/>
            <person name="Nagy L.G."/>
            <person name="Floudas D."/>
            <person name="Copeland A."/>
            <person name="Barry K.W."/>
            <person name="Cichocki N."/>
            <person name="Veneault-Fourrey C."/>
            <person name="LaButti K."/>
            <person name="Lindquist E.A."/>
            <person name="Lipzen A."/>
            <person name="Lundell T."/>
            <person name="Morin E."/>
            <person name="Murat C."/>
            <person name="Sun H."/>
            <person name="Tunlid A."/>
            <person name="Henrissat B."/>
            <person name="Grigoriev I.V."/>
            <person name="Hibbett D.S."/>
            <person name="Martin F."/>
            <person name="Nordberg H.P."/>
            <person name="Cantor M.N."/>
            <person name="Hua S.X."/>
        </authorList>
    </citation>
    <scope>NUCLEOTIDE SEQUENCE [LARGE SCALE GENOMIC DNA]</scope>
    <source>
        <strain evidence="1 2">Ve08.2h10</strain>
    </source>
</reference>
<accession>A0A0D0EC09</accession>
<protein>
    <submittedName>
        <fullName evidence="1">Uncharacterized protein</fullName>
    </submittedName>
</protein>
<gene>
    <name evidence="1" type="ORF">PAXRUDRAFT_671776</name>
</gene>
<dbReference type="AlphaFoldDB" id="A0A0D0EC09"/>
<name>A0A0D0EC09_9AGAM</name>
<dbReference type="EMBL" id="KN824889">
    <property type="protein sequence ID" value="KIK98550.1"/>
    <property type="molecule type" value="Genomic_DNA"/>
</dbReference>
<reference evidence="2" key="2">
    <citation type="submission" date="2015-01" db="EMBL/GenBank/DDBJ databases">
        <title>Evolutionary Origins and Diversification of the Mycorrhizal Mutualists.</title>
        <authorList>
            <consortium name="DOE Joint Genome Institute"/>
            <consortium name="Mycorrhizal Genomics Consortium"/>
            <person name="Kohler A."/>
            <person name="Kuo A."/>
            <person name="Nagy L.G."/>
            <person name="Floudas D."/>
            <person name="Copeland A."/>
            <person name="Barry K.W."/>
            <person name="Cichocki N."/>
            <person name="Veneault-Fourrey C."/>
            <person name="LaButti K."/>
            <person name="Lindquist E.A."/>
            <person name="Lipzen A."/>
            <person name="Lundell T."/>
            <person name="Morin E."/>
            <person name="Murat C."/>
            <person name="Riley R."/>
            <person name="Ohm R."/>
            <person name="Sun H."/>
            <person name="Tunlid A."/>
            <person name="Henrissat B."/>
            <person name="Grigoriev I.V."/>
            <person name="Hibbett D.S."/>
            <person name="Martin F."/>
        </authorList>
    </citation>
    <scope>NUCLEOTIDE SEQUENCE [LARGE SCALE GENOMIC DNA]</scope>
    <source>
        <strain evidence="2">Ve08.2h10</strain>
    </source>
</reference>